<feature type="domain" description="Aminoglycoside phosphotransferase" evidence="1">
    <location>
        <begin position="37"/>
        <end position="268"/>
    </location>
</feature>
<dbReference type="Proteomes" id="UP000001208">
    <property type="component" value="Chromosome"/>
</dbReference>
<dbReference type="Pfam" id="PF22740">
    <property type="entry name" value="PapZ_C"/>
    <property type="match status" value="1"/>
</dbReference>
<sequence length="490" mass="56835">MEETLYPSAQKIQQAEENLIRLFERWSGESPEQILPLPLSGSNRRYFRLQSRRASAIGAFNPDSKENLAYTSFSVHFLSKGLPVPKLHITDLAQNIYLIQDLGDLTLFEFLKTCKQNGNFPIEHYQKALDFLVKFQVRGAEEFDFSLCYPRAKFDAHSVILDLQYFKYYFLKFSEIPFDETLLEKDFETFAHFLTEEDSPFFMYRDFQARNIMLFDEQLYFIDFQGGQQGALQYDLASLLFQAKAEISPEIRADLLEYYLSALSKVYPYKLEKFVSKYYGYVLIRMLQTLGAYGFRGYYQRKPHFLESIPFAIKNLDWFLSNINLPLSLPELTSAIKKICHHQAHAACTAMEAENDGLHVSVFSFSYKNGFADDRSGNGGGFVFDCRALPNPGRLPEYKHLTGKDPAVQAYLRQMPEVETFLQRVFAMIDSSVQNYLKRSFSDLMVSFGCTGGQHRSVYCAERLAQHLRKTHHIHVSLVHYEQERKGWVN</sequence>
<dbReference type="eggNOG" id="COG1660">
    <property type="taxonomic scope" value="Bacteria"/>
</dbReference>
<dbReference type="InterPro" id="IPR053931">
    <property type="entry name" value="RapZ_C"/>
</dbReference>
<dbReference type="InterPro" id="IPR002575">
    <property type="entry name" value="Aminoglycoside_PTrfase"/>
</dbReference>
<dbReference type="EMBL" id="CP001100">
    <property type="protein sequence ID" value="ACF13348.1"/>
    <property type="molecule type" value="Genomic_DNA"/>
</dbReference>
<proteinExistence type="predicted"/>
<dbReference type="HOGENOM" id="CLU_021467_0_0_10"/>
<name>B3QWY4_CHLT3</name>
<dbReference type="AlphaFoldDB" id="B3QWY4"/>
<dbReference type="InterPro" id="IPR011009">
    <property type="entry name" value="Kinase-like_dom_sf"/>
</dbReference>
<gene>
    <name evidence="3" type="ordered locus">Ctha_0880</name>
</gene>
<evidence type="ECO:0000313" key="4">
    <source>
        <dbReference type="Proteomes" id="UP000001208"/>
    </source>
</evidence>
<dbReference type="PANTHER" id="PTHR30448">
    <property type="entry name" value="RNASE ADAPTER PROTEIN RAPZ"/>
    <property type="match status" value="1"/>
</dbReference>
<dbReference type="SUPFAM" id="SSF56112">
    <property type="entry name" value="Protein kinase-like (PK-like)"/>
    <property type="match status" value="1"/>
</dbReference>
<dbReference type="InterPro" id="IPR005337">
    <property type="entry name" value="RapZ-like"/>
</dbReference>
<dbReference type="Gene3D" id="3.90.1200.10">
    <property type="match status" value="1"/>
</dbReference>
<dbReference type="Gene3D" id="3.30.200.20">
    <property type="entry name" value="Phosphorylase Kinase, domain 1"/>
    <property type="match status" value="1"/>
</dbReference>
<evidence type="ECO:0000259" key="2">
    <source>
        <dbReference type="Pfam" id="PF22740"/>
    </source>
</evidence>
<feature type="domain" description="RapZ C-terminal" evidence="2">
    <location>
        <begin position="359"/>
        <end position="482"/>
    </location>
</feature>
<dbReference type="Pfam" id="PF01636">
    <property type="entry name" value="APH"/>
    <property type="match status" value="1"/>
</dbReference>
<dbReference type="OrthoDB" id="9784461at2"/>
<dbReference type="eggNOG" id="COG3178">
    <property type="taxonomic scope" value="Bacteria"/>
</dbReference>
<dbReference type="STRING" id="517418.Ctha_0880"/>
<evidence type="ECO:0000259" key="1">
    <source>
        <dbReference type="Pfam" id="PF01636"/>
    </source>
</evidence>
<reference evidence="3 4" key="1">
    <citation type="submission" date="2008-06" db="EMBL/GenBank/DDBJ databases">
        <title>Complete sequence of Chloroherpeton thalassium ATCC 35110.</title>
        <authorList>
            <consortium name="US DOE Joint Genome Institute"/>
            <person name="Lucas S."/>
            <person name="Copeland A."/>
            <person name="Lapidus A."/>
            <person name="Glavina del Rio T."/>
            <person name="Dalin E."/>
            <person name="Tice H."/>
            <person name="Bruce D."/>
            <person name="Goodwin L."/>
            <person name="Pitluck S."/>
            <person name="Schmutz J."/>
            <person name="Larimer F."/>
            <person name="Land M."/>
            <person name="Hauser L."/>
            <person name="Kyrpides N."/>
            <person name="Mikhailova N."/>
            <person name="Liu Z."/>
            <person name="Li T."/>
            <person name="Zhao F."/>
            <person name="Overmann J."/>
            <person name="Bryant D.A."/>
            <person name="Richardson P."/>
        </authorList>
    </citation>
    <scope>NUCLEOTIDE SEQUENCE [LARGE SCALE GENOMIC DNA]</scope>
    <source>
        <strain evidence="4">ATCC 35110 / GB-78</strain>
    </source>
</reference>
<protein>
    <submittedName>
        <fullName evidence="3">Uncharacterized protein</fullName>
    </submittedName>
</protein>
<dbReference type="RefSeq" id="WP_012499432.1">
    <property type="nucleotide sequence ID" value="NC_011026.1"/>
</dbReference>
<dbReference type="GO" id="GO:0005524">
    <property type="term" value="F:ATP binding"/>
    <property type="evidence" value="ECO:0007669"/>
    <property type="project" value="InterPro"/>
</dbReference>
<accession>B3QWY4</accession>
<keyword evidence="4" id="KW-1185">Reference proteome</keyword>
<dbReference type="KEGG" id="cts:Ctha_0880"/>
<dbReference type="PANTHER" id="PTHR30448:SF0">
    <property type="entry name" value="RNASE ADAPTER PROTEIN RAPZ"/>
    <property type="match status" value="1"/>
</dbReference>
<organism evidence="3 4">
    <name type="scientific">Chloroherpeton thalassium (strain ATCC 35110 / GB-78)</name>
    <dbReference type="NCBI Taxonomy" id="517418"/>
    <lineage>
        <taxon>Bacteria</taxon>
        <taxon>Pseudomonadati</taxon>
        <taxon>Chlorobiota</taxon>
        <taxon>Chlorobiia</taxon>
        <taxon>Chlorobiales</taxon>
        <taxon>Chloroherpetonaceae</taxon>
        <taxon>Chloroherpeton</taxon>
    </lineage>
</organism>
<evidence type="ECO:0000313" key="3">
    <source>
        <dbReference type="EMBL" id="ACF13348.1"/>
    </source>
</evidence>